<comment type="similarity">
    <text evidence="9">Belongs to the KdpA family.</text>
</comment>
<feature type="transmembrane region" description="Helical" evidence="9">
    <location>
        <begin position="374"/>
        <end position="398"/>
    </location>
</feature>
<feature type="transmembrane region" description="Helical" evidence="9">
    <location>
        <begin position="6"/>
        <end position="27"/>
    </location>
</feature>
<evidence type="ECO:0000256" key="2">
    <source>
        <dbReference type="ARBA" id="ARBA00022475"/>
    </source>
</evidence>
<evidence type="ECO:0000256" key="7">
    <source>
        <dbReference type="ARBA" id="ARBA00023065"/>
    </source>
</evidence>
<feature type="transmembrane region" description="Helical" evidence="9">
    <location>
        <begin position="175"/>
        <end position="193"/>
    </location>
</feature>
<gene>
    <name evidence="9 10" type="primary">kdpA</name>
    <name evidence="10" type="ORF">NF867_15590</name>
</gene>
<dbReference type="PANTHER" id="PTHR30607:SF2">
    <property type="entry name" value="POTASSIUM-TRANSPORTING ATPASE POTASSIUM-BINDING SUBUNIT"/>
    <property type="match status" value="1"/>
</dbReference>
<keyword evidence="11" id="KW-1185">Reference proteome</keyword>
<reference evidence="10" key="1">
    <citation type="submission" date="2022-06" db="EMBL/GenBank/DDBJ databases">
        <title>Solitalea sp. MAHUQ-68 isolated from rhizospheric soil.</title>
        <authorList>
            <person name="Huq M.A."/>
        </authorList>
    </citation>
    <scope>NUCLEOTIDE SEQUENCE</scope>
    <source>
        <strain evidence="10">MAHUQ-68</strain>
    </source>
</reference>
<dbReference type="InterPro" id="IPR004623">
    <property type="entry name" value="KdpA"/>
</dbReference>
<comment type="caution">
    <text evidence="10">The sequence shown here is derived from an EMBL/GenBank/DDBJ whole genome shotgun (WGS) entry which is preliminary data.</text>
</comment>
<dbReference type="EMBL" id="JAMWYS010000053">
    <property type="protein sequence ID" value="MCO4294284.1"/>
    <property type="molecule type" value="Genomic_DNA"/>
</dbReference>
<feature type="transmembrane region" description="Helical" evidence="9">
    <location>
        <begin position="541"/>
        <end position="565"/>
    </location>
</feature>
<dbReference type="NCBIfam" id="TIGR00680">
    <property type="entry name" value="kdpA"/>
    <property type="match status" value="1"/>
</dbReference>
<keyword evidence="1 9" id="KW-0813">Transport</keyword>
<dbReference type="PIRSF" id="PIRSF001294">
    <property type="entry name" value="K_ATPaseA"/>
    <property type="match status" value="1"/>
</dbReference>
<keyword evidence="7 9" id="KW-0406">Ion transport</keyword>
<dbReference type="GO" id="GO:0030955">
    <property type="term" value="F:potassium ion binding"/>
    <property type="evidence" value="ECO:0007669"/>
    <property type="project" value="UniProtKB-UniRule"/>
</dbReference>
<evidence type="ECO:0000256" key="9">
    <source>
        <dbReference type="HAMAP-Rule" id="MF_00275"/>
    </source>
</evidence>
<keyword evidence="6 9" id="KW-1133">Transmembrane helix</keyword>
<keyword evidence="5 9" id="KW-0630">Potassium</keyword>
<evidence type="ECO:0000256" key="6">
    <source>
        <dbReference type="ARBA" id="ARBA00022989"/>
    </source>
</evidence>
<evidence type="ECO:0000256" key="3">
    <source>
        <dbReference type="ARBA" id="ARBA00022538"/>
    </source>
</evidence>
<feature type="transmembrane region" description="Helical" evidence="9">
    <location>
        <begin position="132"/>
        <end position="154"/>
    </location>
</feature>
<feature type="transmembrane region" description="Helical" evidence="9">
    <location>
        <begin position="418"/>
        <end position="439"/>
    </location>
</feature>
<sequence>MKTEIIGIISTYALTVILAIPLAKYIAKVFKGENTWSDFMRPIERLFFKLSGINPNQEMNWKQFLKAMLTINMVWFVLGFLLLLFQGGLPLNPDGNPNQSPDLAFNTIISFMVNCDLQHYSGETGVTYLTQLFVICNLMFLSAATGISALVALMNALKAKTTNNLGNFWDIFVKANTRILLPLCVVVATILIFNGTPASYTGKDSIVTLQGDSVHVSRGPAAGMIAIKHIGTNGGGWFGANSAHPLENPNYLTNVVQLIAQVLIPIAMIFAFGYYINRKKLSYVIYGIMTIGMLCLVIPTIISEINGSPAIEKLGVAQPTGAMEGKEVRFGPAMSGYWSTVTTIISTGSVNSMHDSAMPMSGMMQMLGMMINSFYGGCGVGILNYFIYIIIAVFISGLMVGRTPEFMGHKVEAREVKIAALITLLSPLLILAGTALASYTLVNYPEATWAIKPASWLNNPGYHGFSEMLYEYTSSNANNGSGFEGLGDNNIFWNISTGFVLILGRFLPIIGPVAIAGLLANKKHIPESAGTLKYDSLTFGVMTMAVIIIINALSYFPALALGPIAEYLSLK</sequence>
<keyword evidence="8 9" id="KW-0472">Membrane</keyword>
<comment type="subunit">
    <text evidence="9">The system is composed of three essential subunits: KdpA, KdpB and KdpC.</text>
</comment>
<evidence type="ECO:0000313" key="11">
    <source>
        <dbReference type="Proteomes" id="UP001155182"/>
    </source>
</evidence>
<dbReference type="GO" id="GO:0008556">
    <property type="term" value="F:P-type potassium transmembrane transporter activity"/>
    <property type="evidence" value="ECO:0007669"/>
    <property type="project" value="InterPro"/>
</dbReference>
<keyword evidence="3 9" id="KW-0633">Potassium transport</keyword>
<protein>
    <recommendedName>
        <fullName evidence="9">Potassium-transporting ATPase potassium-binding subunit</fullName>
    </recommendedName>
    <alternativeName>
        <fullName evidence="9">ATP phosphohydrolase [potassium-transporting] A chain</fullName>
    </alternativeName>
    <alternativeName>
        <fullName evidence="9">Potassium-binding and translocating subunit A</fullName>
    </alternativeName>
    <alternativeName>
        <fullName evidence="9">Potassium-translocating ATPase A chain</fullName>
    </alternativeName>
</protein>
<comment type="function">
    <text evidence="9">Part of the high-affinity ATP-driven potassium transport (or Kdp) system, which catalyzes the hydrolysis of ATP coupled with the electrogenic transport of potassium into the cytoplasm. This subunit binds the extracellular potassium ions and delivers the ions to the membrane domain of KdpB through an intramembrane tunnel.</text>
</comment>
<name>A0A9X2F3W0_9SPHI</name>
<evidence type="ECO:0000256" key="4">
    <source>
        <dbReference type="ARBA" id="ARBA00022692"/>
    </source>
</evidence>
<feature type="transmembrane region" description="Helical" evidence="9">
    <location>
        <begin position="491"/>
        <end position="520"/>
    </location>
</feature>
<comment type="subcellular location">
    <subcellularLocation>
        <location evidence="9">Cell membrane</location>
        <topology evidence="9">Multi-pass membrane protein</topology>
    </subcellularLocation>
</comment>
<dbReference type="Pfam" id="PF03814">
    <property type="entry name" value="KdpA"/>
    <property type="match status" value="1"/>
</dbReference>
<dbReference type="Proteomes" id="UP001155182">
    <property type="component" value="Unassembled WGS sequence"/>
</dbReference>
<dbReference type="GO" id="GO:0005886">
    <property type="term" value="C:plasma membrane"/>
    <property type="evidence" value="ECO:0007669"/>
    <property type="project" value="UniProtKB-SubCell"/>
</dbReference>
<organism evidence="10 11">
    <name type="scientific">Solitalea agri</name>
    <dbReference type="NCBI Taxonomy" id="2953739"/>
    <lineage>
        <taxon>Bacteria</taxon>
        <taxon>Pseudomonadati</taxon>
        <taxon>Bacteroidota</taxon>
        <taxon>Sphingobacteriia</taxon>
        <taxon>Sphingobacteriales</taxon>
        <taxon>Sphingobacteriaceae</taxon>
        <taxon>Solitalea</taxon>
    </lineage>
</organism>
<dbReference type="RefSeq" id="WP_252589312.1">
    <property type="nucleotide sequence ID" value="NZ_JAMWYS010000053.1"/>
</dbReference>
<evidence type="ECO:0000256" key="8">
    <source>
        <dbReference type="ARBA" id="ARBA00023136"/>
    </source>
</evidence>
<dbReference type="PANTHER" id="PTHR30607">
    <property type="entry name" value="POTASSIUM-TRANSPORTING ATPASE A CHAIN"/>
    <property type="match status" value="1"/>
</dbReference>
<evidence type="ECO:0000313" key="10">
    <source>
        <dbReference type="EMBL" id="MCO4294284.1"/>
    </source>
</evidence>
<feature type="transmembrane region" description="Helical" evidence="9">
    <location>
        <begin position="64"/>
        <end position="85"/>
    </location>
</feature>
<feature type="transmembrane region" description="Helical" evidence="9">
    <location>
        <begin position="255"/>
        <end position="276"/>
    </location>
</feature>
<feature type="transmembrane region" description="Helical" evidence="9">
    <location>
        <begin position="283"/>
        <end position="302"/>
    </location>
</feature>
<keyword evidence="2 9" id="KW-1003">Cell membrane</keyword>
<dbReference type="HAMAP" id="MF_00275">
    <property type="entry name" value="KdpA"/>
    <property type="match status" value="1"/>
</dbReference>
<dbReference type="AlphaFoldDB" id="A0A9X2F3W0"/>
<accession>A0A9X2F3W0</accession>
<keyword evidence="4 9" id="KW-0812">Transmembrane</keyword>
<evidence type="ECO:0000256" key="1">
    <source>
        <dbReference type="ARBA" id="ARBA00022448"/>
    </source>
</evidence>
<proteinExistence type="inferred from homology"/>
<evidence type="ECO:0000256" key="5">
    <source>
        <dbReference type="ARBA" id="ARBA00022958"/>
    </source>
</evidence>